<dbReference type="AlphaFoldDB" id="A0A0A6RVB2"/>
<proteinExistence type="predicted"/>
<comment type="caution">
    <text evidence="1">The sequence shown here is derived from an EMBL/GenBank/DDBJ whole genome shotgun (WGS) entry which is preliminary data.</text>
</comment>
<evidence type="ECO:0008006" key="3">
    <source>
        <dbReference type="Google" id="ProtNLM"/>
    </source>
</evidence>
<protein>
    <recommendedName>
        <fullName evidence="3">Transposase, Rhodopirellula-type</fullName>
    </recommendedName>
</protein>
<organism evidence="1 2">
    <name type="scientific">Candidatus Thiomargarita nelsonii</name>
    <dbReference type="NCBI Taxonomy" id="1003181"/>
    <lineage>
        <taxon>Bacteria</taxon>
        <taxon>Pseudomonadati</taxon>
        <taxon>Pseudomonadota</taxon>
        <taxon>Gammaproteobacteria</taxon>
        <taxon>Thiotrichales</taxon>
        <taxon>Thiotrichaceae</taxon>
        <taxon>Thiomargarita</taxon>
    </lineage>
</organism>
<accession>A0A0A6RVB2</accession>
<keyword evidence="2" id="KW-1185">Reference proteome</keyword>
<name>A0A0A6RVB2_9GAMM</name>
<evidence type="ECO:0000313" key="1">
    <source>
        <dbReference type="EMBL" id="KHD07806.1"/>
    </source>
</evidence>
<dbReference type="Proteomes" id="UP000030428">
    <property type="component" value="Unassembled WGS sequence"/>
</dbReference>
<gene>
    <name evidence="1" type="ORF">PN36_20845</name>
</gene>
<dbReference type="EMBL" id="JSZA02000091">
    <property type="protein sequence ID" value="KHD07806.1"/>
    <property type="molecule type" value="Genomic_DNA"/>
</dbReference>
<evidence type="ECO:0000313" key="2">
    <source>
        <dbReference type="Proteomes" id="UP000030428"/>
    </source>
</evidence>
<reference evidence="1 2" key="1">
    <citation type="journal article" date="2016" name="Front. Microbiol.">
        <title>Single-Cell (Meta-)Genomics of a Dimorphic Candidatus Thiomargarita nelsonii Reveals Genomic Plasticity.</title>
        <authorList>
            <person name="Flood B.E."/>
            <person name="Fliss P."/>
            <person name="Jones D.S."/>
            <person name="Dick G.J."/>
            <person name="Jain S."/>
            <person name="Kaster A.K."/>
            <person name="Winkel M."/>
            <person name="Mussmann M."/>
            <person name="Bailey J."/>
        </authorList>
    </citation>
    <scope>NUCLEOTIDE SEQUENCE [LARGE SCALE GENOMIC DNA]</scope>
    <source>
        <strain evidence="1">Hydrate Ridge</strain>
    </source>
</reference>
<dbReference type="Pfam" id="PF07592">
    <property type="entry name" value="DDE_Tnp_ISAZ013"/>
    <property type="match status" value="1"/>
</dbReference>
<dbReference type="InterPro" id="IPR011518">
    <property type="entry name" value="Transposase_36"/>
</dbReference>
<sequence>MKKKKELIGNFKNSGTRYKKEADLTNDHYFITYAKGKAFIYGLFDSQRLEGFVYVGQSLWDKKRKPFTSSETPEFAAEMIAKWWKDYRKTRYPDAHKLLILADAGVRSGYRAKMWKFKLSELCNKFGLTITVCHYPPGASKWNPIEHRLFSEISKNWRSP</sequence>